<proteinExistence type="predicted"/>
<sequence length="101" mass="11076">MPASRGAIEEHQDKPCPEEDQDGKVPPDLGFLDSWPPWSRRHRTLASRDTPEENGVLLTTHTAVRTKENSWTHVTRVKGPLPPPSDSPNSNPTASINTSSG</sequence>
<dbReference type="EMBL" id="SWJQ01000285">
    <property type="protein sequence ID" value="TRZ17073.1"/>
    <property type="molecule type" value="Genomic_DNA"/>
</dbReference>
<reference evidence="2" key="1">
    <citation type="submission" date="2019-04" db="EMBL/GenBank/DDBJ databases">
        <title>Genome assembly of Zosterops borbonicus 15179.</title>
        <authorList>
            <person name="Leroy T."/>
            <person name="Anselmetti Y."/>
            <person name="Tilak M.-K."/>
            <person name="Nabholz B."/>
        </authorList>
    </citation>
    <scope>NUCLEOTIDE SEQUENCE</scope>
    <source>
        <strain evidence="2">HGM_15179</strain>
        <tissue evidence="2">Muscle</tissue>
    </source>
</reference>
<feature type="compositionally biased region" description="Basic and acidic residues" evidence="1">
    <location>
        <begin position="7"/>
        <end position="25"/>
    </location>
</feature>
<evidence type="ECO:0000313" key="3">
    <source>
        <dbReference type="Proteomes" id="UP000796761"/>
    </source>
</evidence>
<organism evidence="2 3">
    <name type="scientific">Zosterops borbonicus</name>
    <dbReference type="NCBI Taxonomy" id="364589"/>
    <lineage>
        <taxon>Eukaryota</taxon>
        <taxon>Metazoa</taxon>
        <taxon>Chordata</taxon>
        <taxon>Craniata</taxon>
        <taxon>Vertebrata</taxon>
        <taxon>Euteleostomi</taxon>
        <taxon>Archelosauria</taxon>
        <taxon>Archosauria</taxon>
        <taxon>Dinosauria</taxon>
        <taxon>Saurischia</taxon>
        <taxon>Theropoda</taxon>
        <taxon>Coelurosauria</taxon>
        <taxon>Aves</taxon>
        <taxon>Neognathae</taxon>
        <taxon>Neoaves</taxon>
        <taxon>Telluraves</taxon>
        <taxon>Australaves</taxon>
        <taxon>Passeriformes</taxon>
        <taxon>Sylvioidea</taxon>
        <taxon>Zosteropidae</taxon>
        <taxon>Zosterops</taxon>
    </lineage>
</organism>
<gene>
    <name evidence="2" type="ORF">HGM15179_009972</name>
</gene>
<dbReference type="AlphaFoldDB" id="A0A8K1LKL7"/>
<comment type="caution">
    <text evidence="2">The sequence shown here is derived from an EMBL/GenBank/DDBJ whole genome shotgun (WGS) entry which is preliminary data.</text>
</comment>
<feature type="region of interest" description="Disordered" evidence="1">
    <location>
        <begin position="67"/>
        <end position="101"/>
    </location>
</feature>
<dbReference type="Gene3D" id="2.30.30.850">
    <property type="match status" value="1"/>
</dbReference>
<evidence type="ECO:0000256" key="1">
    <source>
        <dbReference type="SAM" id="MobiDB-lite"/>
    </source>
</evidence>
<name>A0A8K1LKL7_9PASS</name>
<evidence type="ECO:0000313" key="2">
    <source>
        <dbReference type="EMBL" id="TRZ17073.1"/>
    </source>
</evidence>
<feature type="region of interest" description="Disordered" evidence="1">
    <location>
        <begin position="1"/>
        <end position="54"/>
    </location>
</feature>
<protein>
    <submittedName>
        <fullName evidence="2">Uncharacterized protein</fullName>
    </submittedName>
</protein>
<accession>A0A8K1LKL7</accession>
<keyword evidence="3" id="KW-1185">Reference proteome</keyword>
<dbReference type="Proteomes" id="UP000796761">
    <property type="component" value="Unassembled WGS sequence"/>
</dbReference>